<dbReference type="Pfam" id="PF10604">
    <property type="entry name" value="Polyketide_cyc2"/>
    <property type="match status" value="1"/>
</dbReference>
<sequence>MFKLIALILLAALLLLVAYASTRPDDFKVERSIVVQAPAERVFTMVNDLEQFNRWNPWLRKDPKTVQRYGDKRAGVGAFYAWESREIGVGSMEISASQPSTRIEMKLDFIRPFEAHNQVVFSLSPEGQGQRLVWAMSGKNNFIGKLMGLVFNMDRMVGSDFEAGLAELKQLAEHTEQGQQP</sequence>
<organism evidence="1 2">
    <name type="scientific">Roseateles aquae</name>
    <dbReference type="NCBI Taxonomy" id="3077235"/>
    <lineage>
        <taxon>Bacteria</taxon>
        <taxon>Pseudomonadati</taxon>
        <taxon>Pseudomonadota</taxon>
        <taxon>Betaproteobacteria</taxon>
        <taxon>Burkholderiales</taxon>
        <taxon>Sphaerotilaceae</taxon>
        <taxon>Roseateles</taxon>
    </lineage>
</organism>
<dbReference type="SUPFAM" id="SSF55961">
    <property type="entry name" value="Bet v1-like"/>
    <property type="match status" value="1"/>
</dbReference>
<evidence type="ECO:0000313" key="1">
    <source>
        <dbReference type="EMBL" id="MDT9002458.1"/>
    </source>
</evidence>
<gene>
    <name evidence="1" type="ORF">RQP53_24465</name>
</gene>
<dbReference type="InterPro" id="IPR023393">
    <property type="entry name" value="START-like_dom_sf"/>
</dbReference>
<proteinExistence type="predicted"/>
<comment type="caution">
    <text evidence="1">The sequence shown here is derived from an EMBL/GenBank/DDBJ whole genome shotgun (WGS) entry which is preliminary data.</text>
</comment>
<name>A0ABU3PJZ7_9BURK</name>
<keyword evidence="2" id="KW-1185">Reference proteome</keyword>
<dbReference type="CDD" id="cd07818">
    <property type="entry name" value="SRPBCC_1"/>
    <property type="match status" value="1"/>
</dbReference>
<reference evidence="1" key="1">
    <citation type="submission" date="2023-09" db="EMBL/GenBank/DDBJ databases">
        <title>Paucibacter sp. APW11 Genome sequencing and assembly.</title>
        <authorList>
            <person name="Kim I."/>
        </authorList>
    </citation>
    <scope>NUCLEOTIDE SEQUENCE</scope>
    <source>
        <strain evidence="1">APW11</strain>
    </source>
</reference>
<evidence type="ECO:0000313" key="2">
    <source>
        <dbReference type="Proteomes" id="UP001246372"/>
    </source>
</evidence>
<dbReference type="InterPro" id="IPR019587">
    <property type="entry name" value="Polyketide_cyclase/dehydratase"/>
</dbReference>
<dbReference type="Gene3D" id="3.30.530.20">
    <property type="match status" value="1"/>
</dbReference>
<protein>
    <submittedName>
        <fullName evidence="1">SRPBCC family protein</fullName>
    </submittedName>
</protein>
<dbReference type="Proteomes" id="UP001246372">
    <property type="component" value="Unassembled WGS sequence"/>
</dbReference>
<dbReference type="RefSeq" id="WP_315653355.1">
    <property type="nucleotide sequence ID" value="NZ_JAVXZY010000018.1"/>
</dbReference>
<accession>A0ABU3PJZ7</accession>
<dbReference type="EMBL" id="JAVXZY010000018">
    <property type="protein sequence ID" value="MDT9002458.1"/>
    <property type="molecule type" value="Genomic_DNA"/>
</dbReference>